<feature type="signal peptide" evidence="2">
    <location>
        <begin position="1"/>
        <end position="22"/>
    </location>
</feature>
<comment type="caution">
    <text evidence="3">The sequence shown here is derived from an EMBL/GenBank/DDBJ whole genome shotgun (WGS) entry which is preliminary data.</text>
</comment>
<evidence type="ECO:0000256" key="2">
    <source>
        <dbReference type="SAM" id="SignalP"/>
    </source>
</evidence>
<protein>
    <recommendedName>
        <fullName evidence="6">Secreted protein</fullName>
    </recommendedName>
</protein>
<dbReference type="EMBL" id="LNZG01000022">
    <property type="protein sequence ID" value="ODA90089.1"/>
    <property type="molecule type" value="Genomic_DNA"/>
</dbReference>
<evidence type="ECO:0000313" key="3">
    <source>
        <dbReference type="EMBL" id="ODA90089.1"/>
    </source>
</evidence>
<feature type="region of interest" description="Disordered" evidence="1">
    <location>
        <begin position="21"/>
        <end position="40"/>
    </location>
</feature>
<reference evidence="5" key="1">
    <citation type="submission" date="2015-11" db="EMBL/GenBank/DDBJ databases">
        <authorList>
            <person name="Wang J."/>
            <person name="Wang L."/>
            <person name="Wang F."/>
            <person name="Cao G."/>
        </authorList>
    </citation>
    <scope>NUCLEOTIDE SEQUENCE [LARGE SCALE GENOMIC DNA]</scope>
    <source>
        <strain evidence="5">gdw1</strain>
    </source>
</reference>
<evidence type="ECO:0000256" key="1">
    <source>
        <dbReference type="SAM" id="MobiDB-lite"/>
    </source>
</evidence>
<organism evidence="3 5">
    <name type="scientific">Leifsonia xyli subsp. xyli</name>
    <dbReference type="NCBI Taxonomy" id="59736"/>
    <lineage>
        <taxon>Bacteria</taxon>
        <taxon>Bacillati</taxon>
        <taxon>Actinomycetota</taxon>
        <taxon>Actinomycetes</taxon>
        <taxon>Micrococcales</taxon>
        <taxon>Microbacteriaceae</taxon>
        <taxon>Leifsonia</taxon>
    </lineage>
</organism>
<gene>
    <name evidence="4" type="ORF">ATY41_06865</name>
    <name evidence="3" type="ORF">ATY41_11535</name>
</gene>
<feature type="chain" id="PRO_5014267596" description="Secreted protein" evidence="2">
    <location>
        <begin position="23"/>
        <end position="74"/>
    </location>
</feature>
<reference evidence="3 5" key="2">
    <citation type="submission" date="2015-11" db="EMBL/GenBank/DDBJ databases">
        <authorList>
            <person name="Zhang Y."/>
            <person name="Guo Z."/>
        </authorList>
    </citation>
    <scope>NUCLEOTIDE SEQUENCE [LARGE SCALE GENOMIC DNA]</scope>
    <source>
        <strain evidence="5">gdw1</strain>
        <strain evidence="3">Gdw1</strain>
    </source>
</reference>
<proteinExistence type="predicted"/>
<dbReference type="EMBL" id="LNZG01000002">
    <property type="protein sequence ID" value="ODA91103.1"/>
    <property type="molecule type" value="Genomic_DNA"/>
</dbReference>
<keyword evidence="2" id="KW-0732">Signal</keyword>
<evidence type="ECO:0000313" key="5">
    <source>
        <dbReference type="Proteomes" id="UP000094426"/>
    </source>
</evidence>
<name>A0A1E2SK06_LEIXY</name>
<evidence type="ECO:0008006" key="6">
    <source>
        <dbReference type="Google" id="ProtNLM"/>
    </source>
</evidence>
<dbReference type="AlphaFoldDB" id="A0A1E2SK06"/>
<evidence type="ECO:0000313" key="4">
    <source>
        <dbReference type="EMBL" id="ODA91103.1"/>
    </source>
</evidence>
<accession>A0A1E2SK06</accession>
<dbReference type="Proteomes" id="UP000094426">
    <property type="component" value="Unassembled WGS sequence"/>
</dbReference>
<sequence>MVSAVIAAILAVGLGGSLSASATEPDRGAGDPTQDHAGSTLAHDDSMLARDGSSQECGNDRDQFRLWIMCLAMM</sequence>